<dbReference type="Pfam" id="PF02885">
    <property type="entry name" value="Glycos_trans_3N"/>
    <property type="match status" value="1"/>
</dbReference>
<keyword evidence="9" id="KW-0479">Metal-binding</keyword>
<dbReference type="InterPro" id="IPR035902">
    <property type="entry name" value="Nuc_phospho_transferase"/>
</dbReference>
<evidence type="ECO:0000256" key="6">
    <source>
        <dbReference type="ARBA" id="ARBA00023141"/>
    </source>
</evidence>
<feature type="binding site" evidence="9">
    <location>
        <position position="80"/>
    </location>
    <ligand>
        <name>anthranilate</name>
        <dbReference type="ChEBI" id="CHEBI:16567"/>
        <label>1</label>
    </ligand>
</feature>
<gene>
    <name evidence="9" type="primary">trpD</name>
    <name evidence="12" type="ORF">FC89_GL002190</name>
</gene>
<feature type="binding site" evidence="9">
    <location>
        <position position="88"/>
    </location>
    <ligand>
        <name>5-phospho-alpha-D-ribose 1-diphosphate</name>
        <dbReference type="ChEBI" id="CHEBI:58017"/>
    </ligand>
</feature>
<evidence type="ECO:0000256" key="5">
    <source>
        <dbReference type="ARBA" id="ARBA00022822"/>
    </source>
</evidence>
<comment type="similarity">
    <text evidence="8">In the C-terminal section; belongs to the anthranilate phosphoribosyltransferase family.</text>
</comment>
<comment type="subunit">
    <text evidence="9">Homodimer.</text>
</comment>
<feature type="binding site" evidence="9">
    <location>
        <position position="166"/>
    </location>
    <ligand>
        <name>anthranilate</name>
        <dbReference type="ChEBI" id="CHEBI:16567"/>
        <label>2</label>
    </ligand>
</feature>
<dbReference type="UniPathway" id="UPA00035">
    <property type="reaction ID" value="UER00041"/>
</dbReference>
<dbReference type="GO" id="GO:0005829">
    <property type="term" value="C:cytosol"/>
    <property type="evidence" value="ECO:0007669"/>
    <property type="project" value="TreeGrafter"/>
</dbReference>
<dbReference type="EMBL" id="AZGB01000027">
    <property type="protein sequence ID" value="KRM04508.1"/>
    <property type="molecule type" value="Genomic_DNA"/>
</dbReference>
<evidence type="ECO:0000259" key="11">
    <source>
        <dbReference type="Pfam" id="PF02885"/>
    </source>
</evidence>
<dbReference type="SUPFAM" id="SSF47648">
    <property type="entry name" value="Nucleoside phosphorylase/phosphoribosyltransferase N-terminal domain"/>
    <property type="match status" value="1"/>
</dbReference>
<evidence type="ECO:0000313" key="12">
    <source>
        <dbReference type="EMBL" id="KRM04508.1"/>
    </source>
</evidence>
<dbReference type="Proteomes" id="UP000051451">
    <property type="component" value="Unassembled WGS sequence"/>
</dbReference>
<sequence>MIKEAIKQTVAGKNLSYEMTAAAINEIMSGQTSDIQIAAFLTALATKGETIDEIAGAAAAMRAQALPFKTEDRPTLEIVGTGGDQAHTFNISTTSAFIAAAAGIPVTKHGNRAASSLSGAADVLEALGANINTSPQNSAKTLDEIGICFLFAQEYHQAMRYVAPARKELAFRTLFNILGPLANPAGASMQLLGVSDERLLEQLPDVLQKLGVTAGMVVHGTDGLDEITLTGPTKVAAFRDGQVQKFEITPEQFGLKRCRPEDLVGGTPTENATITREILAGKKGPKRDVVLMNAAAAVQIAKPQLTLAAAFKQAVDVLDSGQAQAKLNEFVADTNRGADVA</sequence>
<feature type="binding site" evidence="9">
    <location>
        <position position="120"/>
    </location>
    <ligand>
        <name>5-phospho-alpha-D-ribose 1-diphosphate</name>
        <dbReference type="ChEBI" id="CHEBI:58017"/>
    </ligand>
</feature>
<evidence type="ECO:0000256" key="7">
    <source>
        <dbReference type="ARBA" id="ARBA00052328"/>
    </source>
</evidence>
<keyword evidence="9" id="KW-0460">Magnesium</keyword>
<dbReference type="SUPFAM" id="SSF52418">
    <property type="entry name" value="Nucleoside phosphorylase/phosphoribosyltransferase catalytic domain"/>
    <property type="match status" value="1"/>
</dbReference>
<dbReference type="GO" id="GO:0000162">
    <property type="term" value="P:L-tryptophan biosynthetic process"/>
    <property type="evidence" value="ECO:0007669"/>
    <property type="project" value="UniProtKB-UniRule"/>
</dbReference>
<dbReference type="OrthoDB" id="9806430at2"/>
<feature type="binding site" evidence="9">
    <location>
        <begin position="83"/>
        <end position="84"/>
    </location>
    <ligand>
        <name>5-phospho-alpha-D-ribose 1-diphosphate</name>
        <dbReference type="ChEBI" id="CHEBI:58017"/>
    </ligand>
</feature>
<dbReference type="PANTHER" id="PTHR43285">
    <property type="entry name" value="ANTHRANILATE PHOSPHORIBOSYLTRANSFERASE"/>
    <property type="match status" value="1"/>
</dbReference>
<feature type="binding site" evidence="9">
    <location>
        <position position="80"/>
    </location>
    <ligand>
        <name>5-phospho-alpha-D-ribose 1-diphosphate</name>
        <dbReference type="ChEBI" id="CHEBI:58017"/>
    </ligand>
</feature>
<dbReference type="AlphaFoldDB" id="A0A0R1VSE4"/>
<dbReference type="GeneID" id="98319856"/>
<feature type="binding site" evidence="9">
    <location>
        <begin position="90"/>
        <end position="93"/>
    </location>
    <ligand>
        <name>5-phospho-alpha-D-ribose 1-diphosphate</name>
        <dbReference type="ChEBI" id="CHEBI:58017"/>
    </ligand>
</feature>
<dbReference type="PANTHER" id="PTHR43285:SF2">
    <property type="entry name" value="ANTHRANILATE PHOSPHORIBOSYLTRANSFERASE"/>
    <property type="match status" value="1"/>
</dbReference>
<dbReference type="GO" id="GO:0004048">
    <property type="term" value="F:anthranilate phosphoribosyltransferase activity"/>
    <property type="evidence" value="ECO:0007669"/>
    <property type="project" value="UniProtKB-UniRule"/>
</dbReference>
<dbReference type="GO" id="GO:0000287">
    <property type="term" value="F:magnesium ion binding"/>
    <property type="evidence" value="ECO:0007669"/>
    <property type="project" value="UniProtKB-UniRule"/>
</dbReference>
<feature type="domain" description="Glycosyl transferase family 3" evidence="10">
    <location>
        <begin position="74"/>
        <end position="323"/>
    </location>
</feature>
<comment type="similarity">
    <text evidence="9">Belongs to the anthranilate phosphoribosyltransferase family.</text>
</comment>
<dbReference type="InterPro" id="IPR005940">
    <property type="entry name" value="Anthranilate_Pribosyl_Tfrase"/>
</dbReference>
<dbReference type="Gene3D" id="1.20.970.10">
    <property type="entry name" value="Transferase, Pyrimidine Nucleoside Phosphorylase, Chain C"/>
    <property type="match status" value="1"/>
</dbReference>
<keyword evidence="5 9" id="KW-0822">Tryptophan biosynthesis</keyword>
<keyword evidence="6 9" id="KW-0057">Aromatic amino acid biosynthesis</keyword>
<feature type="binding site" evidence="9">
    <location>
        <position position="225"/>
    </location>
    <ligand>
        <name>Mg(2+)</name>
        <dbReference type="ChEBI" id="CHEBI:18420"/>
        <label>2</label>
    </ligand>
</feature>
<feature type="binding site" evidence="9">
    <location>
        <position position="111"/>
    </location>
    <ligand>
        <name>anthranilate</name>
        <dbReference type="ChEBI" id="CHEBI:16567"/>
        <label>1</label>
    </ligand>
</feature>
<feature type="binding site" evidence="9">
    <location>
        <position position="226"/>
    </location>
    <ligand>
        <name>Mg(2+)</name>
        <dbReference type="ChEBI" id="CHEBI:18420"/>
        <label>2</label>
    </ligand>
</feature>
<feature type="domain" description="Glycosyl transferase family 3 N-terminal" evidence="11">
    <location>
        <begin position="3"/>
        <end position="65"/>
    </location>
</feature>
<evidence type="ECO:0000256" key="2">
    <source>
        <dbReference type="ARBA" id="ARBA00022605"/>
    </source>
</evidence>
<evidence type="ECO:0000256" key="9">
    <source>
        <dbReference type="HAMAP-Rule" id="MF_00211"/>
    </source>
</evidence>
<dbReference type="InterPro" id="IPR000312">
    <property type="entry name" value="Glycosyl_Trfase_fam3"/>
</dbReference>
<keyword evidence="4 9" id="KW-0808">Transferase</keyword>
<feature type="binding site" evidence="9">
    <location>
        <position position="226"/>
    </location>
    <ligand>
        <name>Mg(2+)</name>
        <dbReference type="ChEBI" id="CHEBI:18420"/>
        <label>1</label>
    </ligand>
</feature>
<comment type="caution">
    <text evidence="12">The sequence shown here is derived from an EMBL/GenBank/DDBJ whole genome shotgun (WGS) entry which is preliminary data.</text>
</comment>
<comment type="catalytic activity">
    <reaction evidence="7 9">
        <text>N-(5-phospho-beta-D-ribosyl)anthranilate + diphosphate = 5-phospho-alpha-D-ribose 1-diphosphate + anthranilate</text>
        <dbReference type="Rhea" id="RHEA:11768"/>
        <dbReference type="ChEBI" id="CHEBI:16567"/>
        <dbReference type="ChEBI" id="CHEBI:18277"/>
        <dbReference type="ChEBI" id="CHEBI:33019"/>
        <dbReference type="ChEBI" id="CHEBI:58017"/>
        <dbReference type="EC" id="2.4.2.18"/>
    </reaction>
</comment>
<dbReference type="InterPro" id="IPR017459">
    <property type="entry name" value="Glycosyl_Trfase_fam3_N_dom"/>
</dbReference>
<comment type="function">
    <text evidence="9">Catalyzes the transfer of the phosphoribosyl group of 5-phosphorylribose-1-pyrophosphate (PRPP) to anthranilate to yield N-(5'-phosphoribosyl)-anthranilate (PRA).</text>
</comment>
<dbReference type="Gene3D" id="3.40.1030.10">
    <property type="entry name" value="Nucleoside phosphorylase/phosphoribosyltransferase catalytic domain"/>
    <property type="match status" value="1"/>
</dbReference>
<evidence type="ECO:0000256" key="1">
    <source>
        <dbReference type="ARBA" id="ARBA00004907"/>
    </source>
</evidence>
<comment type="pathway">
    <text evidence="1 9">Amino-acid biosynthesis; L-tryptophan biosynthesis; L-tryptophan from chorismate: step 2/5.</text>
</comment>
<feature type="binding site" evidence="9">
    <location>
        <begin position="108"/>
        <end position="116"/>
    </location>
    <ligand>
        <name>5-phospho-alpha-D-ribose 1-diphosphate</name>
        <dbReference type="ChEBI" id="CHEBI:58017"/>
    </ligand>
</feature>
<dbReference type="EC" id="2.4.2.18" evidence="9"/>
<comment type="caution">
    <text evidence="9">Lacks conserved residue(s) required for the propagation of feature annotation.</text>
</comment>
<name>A0A0R1VSE4_9LACO</name>
<dbReference type="Pfam" id="PF00591">
    <property type="entry name" value="Glycos_transf_3"/>
    <property type="match status" value="1"/>
</dbReference>
<evidence type="ECO:0000256" key="3">
    <source>
        <dbReference type="ARBA" id="ARBA00022676"/>
    </source>
</evidence>
<dbReference type="FunFam" id="3.40.1030.10:FF:000002">
    <property type="entry name" value="Anthranilate phosphoribosyltransferase"/>
    <property type="match status" value="1"/>
</dbReference>
<dbReference type="PATRIC" id="fig|1423750.3.peg.2231"/>
<reference evidence="12 13" key="1">
    <citation type="journal article" date="2015" name="Genome Announc.">
        <title>Expanding the biotechnology potential of lactobacilli through comparative genomics of 213 strains and associated genera.</title>
        <authorList>
            <person name="Sun Z."/>
            <person name="Harris H.M."/>
            <person name="McCann A."/>
            <person name="Guo C."/>
            <person name="Argimon S."/>
            <person name="Zhang W."/>
            <person name="Yang X."/>
            <person name="Jeffery I.B."/>
            <person name="Cooney J.C."/>
            <person name="Kagawa T.F."/>
            <person name="Liu W."/>
            <person name="Song Y."/>
            <person name="Salvetti E."/>
            <person name="Wrobel A."/>
            <person name="Rasinkangas P."/>
            <person name="Parkhill J."/>
            <person name="Rea M.C."/>
            <person name="O'Sullivan O."/>
            <person name="Ritari J."/>
            <person name="Douillard F.P."/>
            <person name="Paul Ross R."/>
            <person name="Yang R."/>
            <person name="Briner A.E."/>
            <person name="Felis G.E."/>
            <person name="de Vos W.M."/>
            <person name="Barrangou R."/>
            <person name="Klaenhammer T.R."/>
            <person name="Caufield P.W."/>
            <person name="Cui Y."/>
            <person name="Zhang H."/>
            <person name="O'Toole P.W."/>
        </authorList>
    </citation>
    <scope>NUCLEOTIDE SEQUENCE [LARGE SCALE GENOMIC DNA]</scope>
    <source>
        <strain evidence="12 13">DSM 18630</strain>
    </source>
</reference>
<dbReference type="InterPro" id="IPR036320">
    <property type="entry name" value="Glycosyl_Trfase_fam3_N_dom_sf"/>
</dbReference>
<dbReference type="RefSeq" id="WP_057872555.1">
    <property type="nucleotide sequence ID" value="NZ_AZGB01000027.1"/>
</dbReference>
<evidence type="ECO:0000313" key="13">
    <source>
        <dbReference type="Proteomes" id="UP000051451"/>
    </source>
</evidence>
<accession>A0A0R1VSE4</accession>
<dbReference type="NCBIfam" id="TIGR01245">
    <property type="entry name" value="trpD"/>
    <property type="match status" value="1"/>
</dbReference>
<keyword evidence="13" id="KW-1185">Reference proteome</keyword>
<proteinExistence type="inferred from homology"/>
<keyword evidence="3 9" id="KW-0328">Glycosyltransferase</keyword>
<dbReference type="HAMAP" id="MF_00211">
    <property type="entry name" value="TrpD"/>
    <property type="match status" value="1"/>
</dbReference>
<comment type="cofactor">
    <cofactor evidence="9">
        <name>Mg(2+)</name>
        <dbReference type="ChEBI" id="CHEBI:18420"/>
    </cofactor>
    <text evidence="9">Binds 2 magnesium ions per monomer.</text>
</comment>
<keyword evidence="2 9" id="KW-0028">Amino-acid biosynthesis</keyword>
<feature type="binding site" evidence="9">
    <location>
        <position position="92"/>
    </location>
    <ligand>
        <name>Mg(2+)</name>
        <dbReference type="ChEBI" id="CHEBI:18420"/>
        <label>1</label>
    </ligand>
</feature>
<evidence type="ECO:0000256" key="4">
    <source>
        <dbReference type="ARBA" id="ARBA00022679"/>
    </source>
</evidence>
<evidence type="ECO:0000259" key="10">
    <source>
        <dbReference type="Pfam" id="PF00591"/>
    </source>
</evidence>
<organism evidence="12 13">
    <name type="scientific">Liquorilactobacillus ghanensis DSM 18630</name>
    <dbReference type="NCBI Taxonomy" id="1423750"/>
    <lineage>
        <taxon>Bacteria</taxon>
        <taxon>Bacillati</taxon>
        <taxon>Bacillota</taxon>
        <taxon>Bacilli</taxon>
        <taxon>Lactobacillales</taxon>
        <taxon>Lactobacillaceae</taxon>
        <taxon>Liquorilactobacillus</taxon>
    </lineage>
</organism>
<protein>
    <recommendedName>
        <fullName evidence="9">Anthranilate phosphoribosyltransferase</fullName>
        <ecNumber evidence="9">2.4.2.18</ecNumber>
    </recommendedName>
</protein>
<evidence type="ECO:0000256" key="8">
    <source>
        <dbReference type="ARBA" id="ARBA00061188"/>
    </source>
</evidence>
<dbReference type="STRING" id="1423750.FC89_GL002190"/>